<sequence length="133" mass="14699">MAYWFIVLVASPRQRIVLAYNRNNSDSITAIIVKQGIDIEQPVQISPEARVQILETLRANKIPAEYGLRVGIRGGGCGASWVLGFDTPGETDEVYALDGVRVLIDKKHLLYVLGLTIGYERHSEGSGFTVERP</sequence>
<protein>
    <recommendedName>
        <fullName evidence="3">Iron-sulfur cluster assembly accessory protein</fullName>
    </recommendedName>
</protein>
<keyword evidence="2" id="KW-1185">Reference proteome</keyword>
<dbReference type="EMBL" id="BAABHB010000002">
    <property type="protein sequence ID" value="GAA4401791.1"/>
    <property type="molecule type" value="Genomic_DNA"/>
</dbReference>
<dbReference type="InterPro" id="IPR035903">
    <property type="entry name" value="HesB-like_dom_sf"/>
</dbReference>
<dbReference type="InterPro" id="IPR050322">
    <property type="entry name" value="Fe-S_cluster_asmbl/transfer"/>
</dbReference>
<dbReference type="SUPFAM" id="SSF89360">
    <property type="entry name" value="HesB-like domain"/>
    <property type="match status" value="1"/>
</dbReference>
<comment type="caution">
    <text evidence="1">The sequence shown here is derived from an EMBL/GenBank/DDBJ whole genome shotgun (WGS) entry which is preliminary data.</text>
</comment>
<evidence type="ECO:0008006" key="3">
    <source>
        <dbReference type="Google" id="ProtNLM"/>
    </source>
</evidence>
<reference evidence="2" key="1">
    <citation type="journal article" date="2019" name="Int. J. Syst. Evol. Microbiol.">
        <title>The Global Catalogue of Microorganisms (GCM) 10K type strain sequencing project: providing services to taxonomists for standard genome sequencing and annotation.</title>
        <authorList>
            <consortium name="The Broad Institute Genomics Platform"/>
            <consortium name="The Broad Institute Genome Sequencing Center for Infectious Disease"/>
            <person name="Wu L."/>
            <person name="Ma J."/>
        </authorList>
    </citation>
    <scope>NUCLEOTIDE SEQUENCE [LARGE SCALE GENOMIC DNA]</scope>
    <source>
        <strain evidence="2">JCM 17925</strain>
    </source>
</reference>
<name>A0ABP8K869_9BACT</name>
<dbReference type="Gene3D" id="2.60.300.12">
    <property type="entry name" value="HesB-like domain"/>
    <property type="match status" value="1"/>
</dbReference>
<gene>
    <name evidence="1" type="ORF">GCM10023187_16310</name>
</gene>
<accession>A0ABP8K869</accession>
<evidence type="ECO:0000313" key="2">
    <source>
        <dbReference type="Proteomes" id="UP001500936"/>
    </source>
</evidence>
<dbReference type="PANTHER" id="PTHR10072">
    <property type="entry name" value="IRON-SULFUR CLUSTER ASSEMBLY PROTEIN"/>
    <property type="match status" value="1"/>
</dbReference>
<dbReference type="Proteomes" id="UP001500936">
    <property type="component" value="Unassembled WGS sequence"/>
</dbReference>
<organism evidence="1 2">
    <name type="scientific">Nibrella viscosa</name>
    <dbReference type="NCBI Taxonomy" id="1084524"/>
    <lineage>
        <taxon>Bacteria</taxon>
        <taxon>Pseudomonadati</taxon>
        <taxon>Bacteroidota</taxon>
        <taxon>Cytophagia</taxon>
        <taxon>Cytophagales</taxon>
        <taxon>Spirosomataceae</taxon>
        <taxon>Nibrella</taxon>
    </lineage>
</organism>
<proteinExistence type="predicted"/>
<dbReference type="PANTHER" id="PTHR10072:SF41">
    <property type="entry name" value="IRON-SULFUR CLUSTER ASSEMBLY 1 HOMOLOG, MITOCHONDRIAL"/>
    <property type="match status" value="1"/>
</dbReference>
<evidence type="ECO:0000313" key="1">
    <source>
        <dbReference type="EMBL" id="GAA4401791.1"/>
    </source>
</evidence>